<sequence length="1096" mass="118216">METLPEPWHRHRHPRRGSAGVTLFVPDAKARAVVQEEIGRRPGLVNKILAAPTTEKSTALAARTWLESKPGASPLGAAAIAAISALGNFSPRPQLATWADLLIAAHGLRFAAEAAVTLNALIIIDDGPGRDDLGVRHLRSGENRQGWQIDTPLLVLLRVRRALATASDAEHNEVVQALLPYRSLHAYARAATSILVPSRDDWVEQDVLAAVADSDSYRAAALTTAVATGAQLDALVPVANTWTVVGSTAMIATIVDGTGPAAAPALFHWFDEGYGNADVQKRLLTALAALPGDDAMRGLVERVDAKYVVPTLTEAAALDPERALRLFAEGAAKQQVADLLRGHVLTHPELVDEVAPRLGPAAAEQIRQIADESRSLVTAPASAIPAILVSPPWLSRSKPARTIVISGLTCSDPAAARWLPGEREQWADPAGLPRAFTSKLSWIQVAERLLTGRGQWSEAAGFFTRAPTIVARPIMRQWRPRYGWEAGPWMRVAAARFEVDALPSLLHLANHGTADTAALLMPFTSPEVATVMAGWLARLKSLRRPALAWLLRHPADAASALIPAALGKPGQARRQAEGALLALHTHGLGETVQTAAHRYGRDAAAAIETLLTTDPLAVLPAKMPPAPGWAVPGLLPPVRLRDGSGALPPESIGHLVTMLALSKIDSAYAGLEIVQDACDPADLAEFAWGAFHRWQSAGAESRENWALDALGLLGNDETVRRLTPLILAWPGDGGHQKAVTGVTVLSTIGTDVALMHLHGISQRAKFKGLKAAAQTRMAEVAEALGLTAEQLADRLVPDFGLAADGSLRLDYGPRQFVIGFDEQLRPFAADATGKRLKALPKPGARDDAELAPAAWKQFAALKKDVRTIATDQVRRLEQAMVHGRRWTLPEFQQFFVEHPLVWHIARRLVWRLDAGPAFRIAEDRTFSTVDDEPLLPPENGVVGVAHPLHLGDSLGTWVELFGDYEIIQPFPQLNRPVFALEAAGEVLTRLQGSTLPTTKVLSLERRGWRREEPQDAGMQSRMELPIAPGLKFALDIDPGIAIGSIDYFPEQKVTAAYLHNGTGPRWRHNPEGEIPLSTLDPVTTSELLRDLTDLTT</sequence>
<evidence type="ECO:0000313" key="2">
    <source>
        <dbReference type="EMBL" id="RAK27165.1"/>
    </source>
</evidence>
<evidence type="ECO:0000313" key="3">
    <source>
        <dbReference type="Proteomes" id="UP000249341"/>
    </source>
</evidence>
<dbReference type="AlphaFoldDB" id="A0A327YZJ2"/>
<accession>A0A327YZJ2</accession>
<name>A0A327YZJ2_9ACTN</name>
<feature type="domain" description="DUF4132" evidence="1">
    <location>
        <begin position="833"/>
        <end position="1008"/>
    </location>
</feature>
<evidence type="ECO:0000259" key="1">
    <source>
        <dbReference type="Pfam" id="PF13569"/>
    </source>
</evidence>
<dbReference type="RefSeq" id="WP_111654214.1">
    <property type="nucleotide sequence ID" value="NZ_JACHWI010000004.1"/>
</dbReference>
<proteinExistence type="predicted"/>
<dbReference type="EMBL" id="QLMJ01000024">
    <property type="protein sequence ID" value="RAK27165.1"/>
    <property type="molecule type" value="Genomic_DNA"/>
</dbReference>
<dbReference type="OrthoDB" id="4554725at2"/>
<reference evidence="2 3" key="1">
    <citation type="submission" date="2018-06" db="EMBL/GenBank/DDBJ databases">
        <title>Genomic Encyclopedia of Type Strains, Phase III (KMG-III): the genomes of soil and plant-associated and newly described type strains.</title>
        <authorList>
            <person name="Whitman W."/>
        </authorList>
    </citation>
    <scope>NUCLEOTIDE SEQUENCE [LARGE SCALE GENOMIC DNA]</scope>
    <source>
        <strain evidence="2 3">CGMCC 4.7090</strain>
    </source>
</reference>
<protein>
    <submittedName>
        <fullName evidence="2">Uncharacterized protein DUF4132</fullName>
    </submittedName>
</protein>
<comment type="caution">
    <text evidence="2">The sequence shown here is derived from an EMBL/GenBank/DDBJ whole genome shotgun (WGS) entry which is preliminary data.</text>
</comment>
<dbReference type="Proteomes" id="UP000249341">
    <property type="component" value="Unassembled WGS sequence"/>
</dbReference>
<keyword evidence="3" id="KW-1185">Reference proteome</keyword>
<gene>
    <name evidence="2" type="ORF">B0I29_12452</name>
</gene>
<dbReference type="InterPro" id="IPR025406">
    <property type="entry name" value="DUF4132"/>
</dbReference>
<dbReference type="Pfam" id="PF13569">
    <property type="entry name" value="DUF4132"/>
    <property type="match status" value="1"/>
</dbReference>
<organism evidence="2 3">
    <name type="scientific">Actinoplanes lutulentus</name>
    <dbReference type="NCBI Taxonomy" id="1287878"/>
    <lineage>
        <taxon>Bacteria</taxon>
        <taxon>Bacillati</taxon>
        <taxon>Actinomycetota</taxon>
        <taxon>Actinomycetes</taxon>
        <taxon>Micromonosporales</taxon>
        <taxon>Micromonosporaceae</taxon>
        <taxon>Actinoplanes</taxon>
    </lineage>
</organism>